<proteinExistence type="predicted"/>
<keyword evidence="5" id="KW-1185">Reference proteome</keyword>
<dbReference type="AlphaFoldDB" id="A0A2S7DN65"/>
<evidence type="ECO:0000313" key="5">
    <source>
        <dbReference type="Proteomes" id="UP001214201"/>
    </source>
</evidence>
<evidence type="ECO:0000313" key="4">
    <source>
        <dbReference type="Proteomes" id="UP000239561"/>
    </source>
</evidence>
<evidence type="ECO:0000313" key="3">
    <source>
        <dbReference type="EMBL" id="WDM70353.1"/>
    </source>
</evidence>
<gene>
    <name evidence="3" type="ORF">K6978_13030</name>
    <name evidence="2" type="ORF">XcuCFBP2542_15010</name>
</gene>
<dbReference type="OrthoDB" id="6009229at2"/>
<dbReference type="EMBL" id="MDED01000031">
    <property type="protein sequence ID" value="PPU75265.1"/>
    <property type="molecule type" value="Genomic_DNA"/>
</dbReference>
<accession>A0A2S7DN65</accession>
<evidence type="ECO:0000256" key="1">
    <source>
        <dbReference type="SAM" id="MobiDB-lite"/>
    </source>
</evidence>
<name>A0A2S7DN65_9XANT</name>
<evidence type="ECO:0000313" key="2">
    <source>
        <dbReference type="EMBL" id="PPU75265.1"/>
    </source>
</evidence>
<dbReference type="Proteomes" id="UP001214201">
    <property type="component" value="Chromosome"/>
</dbReference>
<reference evidence="2 4" key="1">
    <citation type="submission" date="2016-08" db="EMBL/GenBank/DDBJ databases">
        <authorList>
            <person name="Seilhamer J.J."/>
        </authorList>
    </citation>
    <scope>NUCLEOTIDE SEQUENCE [LARGE SCALE GENOMIC DNA]</scope>
    <source>
        <strain evidence="2 4">CFBP2542</strain>
    </source>
</reference>
<sequence length="107" mass="11400">MATRTLADSLFIDPVSVDSVFVDPVIDAGAHVHCAAATAPPTCITEDERLRQQHLQQALAVQSPQSQPGLRPEWVQARAALLAAGHRQGDATIAPEPLGSSPRNHLH</sequence>
<dbReference type="Proteomes" id="UP000239561">
    <property type="component" value="Unassembled WGS sequence"/>
</dbReference>
<reference evidence="3 5" key="2">
    <citation type="submission" date="2021-08" db="EMBL/GenBank/DDBJ databases">
        <title>Genome sequences of Xanthomonas cucurbitae isolates from 5 Midwestern US states.</title>
        <authorList>
            <person name="Hind S.R."/>
        </authorList>
    </citation>
    <scope>NUCLEOTIDE SEQUENCE [LARGE SCALE GENOMIC DNA]</scope>
    <source>
        <strain evidence="3 5">OH_261</strain>
    </source>
</reference>
<dbReference type="EMBL" id="CP082214">
    <property type="protein sequence ID" value="WDM70353.1"/>
    <property type="molecule type" value="Genomic_DNA"/>
</dbReference>
<feature type="region of interest" description="Disordered" evidence="1">
    <location>
        <begin position="85"/>
        <end position="107"/>
    </location>
</feature>
<protein>
    <submittedName>
        <fullName evidence="2">Uncharacterized protein</fullName>
    </submittedName>
</protein>
<organism evidence="2 4">
    <name type="scientific">Xanthomonas cucurbitae</name>
    <dbReference type="NCBI Taxonomy" id="56453"/>
    <lineage>
        <taxon>Bacteria</taxon>
        <taxon>Pseudomonadati</taxon>
        <taxon>Pseudomonadota</taxon>
        <taxon>Gammaproteobacteria</taxon>
        <taxon>Lysobacterales</taxon>
        <taxon>Lysobacteraceae</taxon>
        <taxon>Xanthomonas</taxon>
    </lineage>
</organism>
<dbReference type="RefSeq" id="WP_104604478.1">
    <property type="nucleotide sequence ID" value="NZ_CP033326.1"/>
</dbReference>